<keyword evidence="1" id="KW-1133">Transmembrane helix</keyword>
<name>A0A1E5LK98_9BACI</name>
<proteinExistence type="predicted"/>
<dbReference type="InterPro" id="IPR009732">
    <property type="entry name" value="DUF1304"/>
</dbReference>
<dbReference type="AlphaFoldDB" id="A0A1E5LK98"/>
<dbReference type="OrthoDB" id="9803832at2"/>
<feature type="transmembrane region" description="Helical" evidence="1">
    <location>
        <begin position="80"/>
        <end position="98"/>
    </location>
</feature>
<evidence type="ECO:0008006" key="4">
    <source>
        <dbReference type="Google" id="ProtNLM"/>
    </source>
</evidence>
<sequence length="123" mass="13522">MDLLAIIFTLLVAIEHVYIMILEMFFSTSRVAQKTFGVTKDILEIPKVKTLFANQGLYNGFLAAGLFLGVFFVPDSSKIMIQLFFLICVILASVFGALTANKGIFIKQGTPAILAVIFILLSL</sequence>
<keyword evidence="1" id="KW-0812">Transmembrane</keyword>
<evidence type="ECO:0000256" key="1">
    <source>
        <dbReference type="SAM" id="Phobius"/>
    </source>
</evidence>
<keyword evidence="3" id="KW-1185">Reference proteome</keyword>
<reference evidence="2 3" key="1">
    <citation type="submission" date="2016-08" db="EMBL/GenBank/DDBJ databases">
        <title>Genome of Bacillus solimangrovi GH2-4.</title>
        <authorList>
            <person name="Lim S."/>
            <person name="Kim B.-C."/>
        </authorList>
    </citation>
    <scope>NUCLEOTIDE SEQUENCE [LARGE SCALE GENOMIC DNA]</scope>
    <source>
        <strain evidence="2 3">GH2-4</strain>
    </source>
</reference>
<gene>
    <name evidence="2" type="ORF">BFG57_08325</name>
</gene>
<keyword evidence="1" id="KW-0472">Membrane</keyword>
<comment type="caution">
    <text evidence="2">The sequence shown here is derived from an EMBL/GenBank/DDBJ whole genome shotgun (WGS) entry which is preliminary data.</text>
</comment>
<evidence type="ECO:0000313" key="2">
    <source>
        <dbReference type="EMBL" id="OEH94456.1"/>
    </source>
</evidence>
<dbReference type="PANTHER" id="PTHR38446">
    <property type="entry name" value="BLL0914 PROTEIN"/>
    <property type="match status" value="1"/>
</dbReference>
<evidence type="ECO:0000313" key="3">
    <source>
        <dbReference type="Proteomes" id="UP000095209"/>
    </source>
</evidence>
<accession>A0A1E5LK98</accession>
<protein>
    <recommendedName>
        <fullName evidence="4">Epimerase</fullName>
    </recommendedName>
</protein>
<dbReference type="Proteomes" id="UP000095209">
    <property type="component" value="Unassembled WGS sequence"/>
</dbReference>
<organism evidence="2 3">
    <name type="scientific">Bacillus solimangrovi</name>
    <dbReference type="NCBI Taxonomy" id="1305675"/>
    <lineage>
        <taxon>Bacteria</taxon>
        <taxon>Bacillati</taxon>
        <taxon>Bacillota</taxon>
        <taxon>Bacilli</taxon>
        <taxon>Bacillales</taxon>
        <taxon>Bacillaceae</taxon>
        <taxon>Bacillus</taxon>
    </lineage>
</organism>
<dbReference type="Pfam" id="PF06993">
    <property type="entry name" value="DUF1304"/>
    <property type="match status" value="1"/>
</dbReference>
<dbReference type="PANTHER" id="PTHR38446:SF1">
    <property type="entry name" value="BLL0914 PROTEIN"/>
    <property type="match status" value="1"/>
</dbReference>
<dbReference type="EMBL" id="MJEH01000002">
    <property type="protein sequence ID" value="OEH94456.1"/>
    <property type="molecule type" value="Genomic_DNA"/>
</dbReference>
<feature type="transmembrane region" description="Helical" evidence="1">
    <location>
        <begin position="56"/>
        <end position="73"/>
    </location>
</feature>
<feature type="transmembrane region" description="Helical" evidence="1">
    <location>
        <begin position="104"/>
        <end position="121"/>
    </location>
</feature>
<dbReference type="RefSeq" id="WP_069715603.1">
    <property type="nucleotide sequence ID" value="NZ_MJEH01000002.1"/>
</dbReference>